<dbReference type="AlphaFoldDB" id="A0AA95MQ82"/>
<keyword evidence="7" id="KW-1185">Reference proteome</keyword>
<dbReference type="HAMAP" id="MF_01241">
    <property type="entry name" value="GlcN6P_deamin"/>
    <property type="match status" value="1"/>
</dbReference>
<dbReference type="GO" id="GO:0005737">
    <property type="term" value="C:cytoplasm"/>
    <property type="evidence" value="ECO:0007669"/>
    <property type="project" value="TreeGrafter"/>
</dbReference>
<comment type="similarity">
    <text evidence="4">Belongs to the glucosamine/galactosamine-6-phosphate isomerase family. NagB subfamily.</text>
</comment>
<reference evidence="6" key="1">
    <citation type="submission" date="2023-05" db="EMBL/GenBank/DDBJ databases">
        <title>Comparative genomics of Bacillaceae isolates and their secondary metabolite potential.</title>
        <authorList>
            <person name="Song L."/>
            <person name="Nielsen L.J."/>
            <person name="Mohite O."/>
            <person name="Xu X."/>
            <person name="Weber T."/>
            <person name="Kovacs A.T."/>
        </authorList>
    </citation>
    <scope>NUCLEOTIDE SEQUENCE</scope>
    <source>
        <strain evidence="6">XLM17</strain>
    </source>
</reference>
<dbReference type="PANTHER" id="PTHR11280:SF5">
    <property type="entry name" value="GLUCOSAMINE-6-PHOSPHATE ISOMERASE"/>
    <property type="match status" value="1"/>
</dbReference>
<dbReference type="GO" id="GO:0006046">
    <property type="term" value="P:N-acetylglucosamine catabolic process"/>
    <property type="evidence" value="ECO:0007669"/>
    <property type="project" value="UniProtKB-UniRule"/>
</dbReference>
<dbReference type="Pfam" id="PF01182">
    <property type="entry name" value="Glucosamine_iso"/>
    <property type="match status" value="1"/>
</dbReference>
<dbReference type="Proteomes" id="UP001178288">
    <property type="component" value="Chromosome"/>
</dbReference>
<dbReference type="GO" id="GO:0019262">
    <property type="term" value="P:N-acetylneuraminate catabolic process"/>
    <property type="evidence" value="ECO:0007669"/>
    <property type="project" value="UniProtKB-UniRule"/>
</dbReference>
<feature type="active site" description="For ring-opening step" evidence="4">
    <location>
        <position position="136"/>
    </location>
</feature>
<feature type="active site" description="Proton acceptor; for ring-opening step" evidence="4">
    <location>
        <position position="138"/>
    </location>
</feature>
<comment type="caution">
    <text evidence="4">Lacks conserved residue(s) required for the propagation of feature annotation.</text>
</comment>
<organism evidence="6 7">
    <name type="scientific">Neobacillus novalis</name>
    <dbReference type="NCBI Taxonomy" id="220687"/>
    <lineage>
        <taxon>Bacteria</taxon>
        <taxon>Bacillati</taxon>
        <taxon>Bacillota</taxon>
        <taxon>Bacilli</taxon>
        <taxon>Bacillales</taxon>
        <taxon>Bacillaceae</taxon>
        <taxon>Neobacillus</taxon>
    </lineage>
</organism>
<name>A0AA95MQ82_9BACI</name>
<dbReference type="InterPro" id="IPR018321">
    <property type="entry name" value="Glucosamine6P_isomerase_CS"/>
</dbReference>
<keyword evidence="3 4" id="KW-0119">Carbohydrate metabolism</keyword>
<dbReference type="GO" id="GO:0004342">
    <property type="term" value="F:glucosamine-6-phosphate deaminase activity"/>
    <property type="evidence" value="ECO:0007669"/>
    <property type="project" value="UniProtKB-UniRule"/>
</dbReference>
<feature type="active site" description="For ring-opening step" evidence="4">
    <location>
        <position position="143"/>
    </location>
</feature>
<evidence type="ECO:0000313" key="7">
    <source>
        <dbReference type="Proteomes" id="UP001178288"/>
    </source>
</evidence>
<dbReference type="InterPro" id="IPR004547">
    <property type="entry name" value="Glucosamine6P_isomerase"/>
</dbReference>
<gene>
    <name evidence="4 6" type="primary">nagB</name>
    <name evidence="6" type="ORF">QNH39_07115</name>
</gene>
<dbReference type="GO" id="GO:0042802">
    <property type="term" value="F:identical protein binding"/>
    <property type="evidence" value="ECO:0007669"/>
    <property type="project" value="TreeGrafter"/>
</dbReference>
<evidence type="ECO:0000256" key="2">
    <source>
        <dbReference type="ARBA" id="ARBA00022801"/>
    </source>
</evidence>
<comment type="catalytic activity">
    <reaction evidence="1 4">
        <text>alpha-D-glucosamine 6-phosphate + H2O = beta-D-fructose 6-phosphate + NH4(+)</text>
        <dbReference type="Rhea" id="RHEA:12172"/>
        <dbReference type="ChEBI" id="CHEBI:15377"/>
        <dbReference type="ChEBI" id="CHEBI:28938"/>
        <dbReference type="ChEBI" id="CHEBI:57634"/>
        <dbReference type="ChEBI" id="CHEBI:75989"/>
        <dbReference type="EC" id="3.5.99.6"/>
    </reaction>
</comment>
<evidence type="ECO:0000256" key="1">
    <source>
        <dbReference type="ARBA" id="ARBA00000644"/>
    </source>
</evidence>
<dbReference type="FunFam" id="3.40.50.1360:FF:000003">
    <property type="entry name" value="Glucosamine-6-phosphate deaminase"/>
    <property type="match status" value="1"/>
</dbReference>
<dbReference type="RefSeq" id="WP_066083931.1">
    <property type="nucleotide sequence ID" value="NZ_CP126114.1"/>
</dbReference>
<dbReference type="InterPro" id="IPR037171">
    <property type="entry name" value="NagB/RpiA_transferase-like"/>
</dbReference>
<evidence type="ECO:0000259" key="5">
    <source>
        <dbReference type="Pfam" id="PF01182"/>
    </source>
</evidence>
<protein>
    <recommendedName>
        <fullName evidence="4">Glucosamine-6-phosphate deaminase</fullName>
        <ecNumber evidence="4">3.5.99.6</ecNumber>
    </recommendedName>
    <alternativeName>
        <fullName evidence="4">GlcN6P deaminase</fullName>
        <shortName evidence="4">GNPDA</shortName>
    </alternativeName>
    <alternativeName>
        <fullName evidence="4">Glucosamine-6-phosphate isomerase</fullName>
    </alternativeName>
</protein>
<evidence type="ECO:0000313" key="6">
    <source>
        <dbReference type="EMBL" id="WHY87590.1"/>
    </source>
</evidence>
<dbReference type="EC" id="3.5.99.6" evidence="4"/>
<proteinExistence type="inferred from homology"/>
<evidence type="ECO:0000256" key="4">
    <source>
        <dbReference type="HAMAP-Rule" id="MF_01241"/>
    </source>
</evidence>
<dbReference type="GO" id="GO:0005975">
    <property type="term" value="P:carbohydrate metabolic process"/>
    <property type="evidence" value="ECO:0007669"/>
    <property type="project" value="InterPro"/>
</dbReference>
<dbReference type="GO" id="GO:0006043">
    <property type="term" value="P:glucosamine catabolic process"/>
    <property type="evidence" value="ECO:0007669"/>
    <property type="project" value="TreeGrafter"/>
</dbReference>
<dbReference type="EMBL" id="CP126114">
    <property type="protein sequence ID" value="WHY87590.1"/>
    <property type="molecule type" value="Genomic_DNA"/>
</dbReference>
<dbReference type="SUPFAM" id="SSF100950">
    <property type="entry name" value="NagB/RpiA/CoA transferase-like"/>
    <property type="match status" value="1"/>
</dbReference>
<dbReference type="PANTHER" id="PTHR11280">
    <property type="entry name" value="GLUCOSAMINE-6-PHOSPHATE ISOMERASE"/>
    <property type="match status" value="1"/>
</dbReference>
<feature type="active site" description="Proton acceptor; for enolization step" evidence="4">
    <location>
        <position position="67"/>
    </location>
</feature>
<feature type="domain" description="Glucosamine/galactosamine-6-phosphate isomerase" evidence="5">
    <location>
        <begin position="10"/>
        <end position="226"/>
    </location>
</feature>
<comment type="function">
    <text evidence="4">Catalyzes the reversible isomerization-deamination of glucosamine 6-phosphate (GlcN6P) to form fructose 6-phosphate (Fru6P) and ammonium ion.</text>
</comment>
<dbReference type="CDD" id="cd01399">
    <property type="entry name" value="GlcN6P_deaminase"/>
    <property type="match status" value="1"/>
</dbReference>
<dbReference type="KEGG" id="nnv:QNH39_07115"/>
<dbReference type="InterPro" id="IPR006148">
    <property type="entry name" value="Glc/Gal-6P_isomerase"/>
</dbReference>
<sequence>MKMIEVENYQQMSEKAAEYIIDKVTNVPSMKLGLATGGTPVGTYKHLIEDYQKNGTSYRNVTTFNLDEYIGLSGENKNSYRYYMNDMFFNHIDINKGKTHIPQGDVSDIQKECLRYEELIAENGGIDLQILGIGGNGHIGFNEPGTSFHSKTHIVDLAPSTIEANARFFNQLEEVPTKAITMGISTIMKSKEILLLVSGESKKEALDKLINGPVDESFPASILKNHPRVTIIADKAAVAN</sequence>
<evidence type="ECO:0000256" key="3">
    <source>
        <dbReference type="ARBA" id="ARBA00023277"/>
    </source>
</evidence>
<dbReference type="NCBIfam" id="TIGR00502">
    <property type="entry name" value="nagB"/>
    <property type="match status" value="1"/>
</dbReference>
<accession>A0AA95MQ82</accession>
<keyword evidence="2 4" id="KW-0378">Hydrolase</keyword>
<comment type="pathway">
    <text evidence="4">Amino-sugar metabolism; N-acetylneuraminate degradation; D-fructose 6-phosphate from N-acetylneuraminate: step 5/5.</text>
</comment>
<dbReference type="PROSITE" id="PS01161">
    <property type="entry name" value="GLC_GALNAC_ISOMERASE"/>
    <property type="match status" value="1"/>
</dbReference>
<dbReference type="Gene3D" id="3.40.50.1360">
    <property type="match status" value="1"/>
</dbReference>